<dbReference type="SUPFAM" id="SSF49562">
    <property type="entry name" value="C2 domain (Calcium/lipid-binding domain, CaLB)"/>
    <property type="match status" value="1"/>
</dbReference>
<dbReference type="Pfam" id="PF00168">
    <property type="entry name" value="C2"/>
    <property type="match status" value="1"/>
</dbReference>
<sequence length="1520" mass="169227">MSITVLTATGTPAKLKVHGSNLKVKPYITLQVDNLGSGYPTQVSKSNPDPVWNEPIPLAAELDSIIQITMLHKRSWPRSDIPLAGCRHTLKEMLSMKGQSAEIALSLSPLVDELRNVKIVLSLSISSPSESSSPVTENGETSLQSSLYQALGPVKPHIPLPNINANLPNVEVSSDSWCTIIDALGKLGNVMKLMDAVAQPRLELPFCRIVGAQQEREQNITRLIDKMCRLYEFVSDIDAQTLGIKVGNILEDIVKETTRCANFIYEYCRQKYLKRIVASVLGNVDDQINTFYENFDILQRFLNTGTALESVRLLKGMHVTQDFNLLGTYLKHVSASWESGLCCLPGTRQSLFEDIVKWISGDVKNPEDEPRIFWLTGIAGGGKSAIAHSVAKICSGSGILGSCFFFRYNAPERRSPDHVFTTFATDFASFDQGILEKLRQLIQANPSVSGLERQFQTYILEPLRSVNMLSRAVIVVDGLDECGIASERQEFLRVLTQGSQSLPTNVKLFLTSRGDDDIKEAFDLLPSQAYARRDLNLSSTENTDDITRYIFSECSRIAVKKKGRPNIDDDWPGPHRRRLFLERTAGLFIWASTAFRMLELARNPDLELIDLLKATPTGSGAQDSLDALYKRAIDAIGHWNESGFGEAFRTSMGAVIVAMRPLTLKSIDRLVGDEIQNDRAGQILITLGSVLTGVDSPEEPVKVLHPSFSEFITDSSRCSDPMKRIDRKVHDRKMSVRCLRALCSADVLRRNICDLPDASIPNSKIEDLQKRLVERLGEEIRYSCLYWVSHVLRCNAMDIELEELIFEFLSDHAIHWLEVMSLHSEAPSLVPSLTSLRALLLQSSPQGSDLDIFLRDLIMFCVKFSTVIEANALQIYRSALPFVPLKSPLAAFQDIYHDIPTCRIGLPQAWMPSWSPPSVHEQVYTMAFSQDGTRLGWLNLDGRALSIVDTTPPQTVSCTLKSTSSPFSAMTLSRDGKVVVTGSENGAISQWSSKNGARRSDSPQTHQDEVTCVSFSNSGNTIASGSRRELFVWKATGQQLLKKYHPSGKVVVVAISPNDDRVACVASDPDNDFLLCYDNNEEDTMHIFQHQYPDDFVESLSWADDDTTLLVATKEYLRLISAMSGQVMREIKYGFTAHLAHFIAQGTQLMAQCRDCGAFVKWDITPNSSNTDQTVLTISGTVDPLDFGDAAVDNFAFAAGHLAIVNQHQISFHESLNWIDQHSHDLNADTRRDALDRPIFSLNGVLVAVPTADGLIIWDTETGREKLRLPTHSAPKTCVSFQSRNKFIACGFKDGALQVMGVRRDGVNLVARVDEREVRDVSWHPRGSKLATYSVGPNSHSIHIWDVTSDSIESSKMMCHKTRLSDRLHVVFSSQGDCLATACSNPSGTELSVWNISEGTRVTTLVRALSRPAQLSFLSDESAIWALDEQGTQALRWDFRAGPDTRWVSDLGPRFRLWDSYNWVTQGDESNLFKVPFQYEHPHSHSHVIPVKPSFATSGKLAYFRASRLVLIDFHKLLSA</sequence>
<dbReference type="Gene3D" id="2.60.40.150">
    <property type="entry name" value="C2 domain"/>
    <property type="match status" value="1"/>
</dbReference>
<dbReference type="InterPro" id="IPR007111">
    <property type="entry name" value="NACHT_NTPase"/>
</dbReference>
<dbReference type="PROSITE" id="PS50004">
    <property type="entry name" value="C2"/>
    <property type="match status" value="1"/>
</dbReference>
<dbReference type="InterPro" id="IPR011041">
    <property type="entry name" value="Quinoprot_gluc/sorb_DH_b-prop"/>
</dbReference>
<name>A0A164TME1_9AGAM</name>
<dbReference type="InterPro" id="IPR056884">
    <property type="entry name" value="NPHP3-like_N"/>
</dbReference>
<evidence type="ECO:0000313" key="6">
    <source>
        <dbReference type="Proteomes" id="UP000076722"/>
    </source>
</evidence>
<reference evidence="5 6" key="1">
    <citation type="journal article" date="2016" name="Mol. Biol. Evol.">
        <title>Comparative Genomics of Early-Diverging Mushroom-Forming Fungi Provides Insights into the Origins of Lignocellulose Decay Capabilities.</title>
        <authorList>
            <person name="Nagy L.G."/>
            <person name="Riley R."/>
            <person name="Tritt A."/>
            <person name="Adam C."/>
            <person name="Daum C."/>
            <person name="Floudas D."/>
            <person name="Sun H."/>
            <person name="Yadav J.S."/>
            <person name="Pangilinan J."/>
            <person name="Larsson K.H."/>
            <person name="Matsuura K."/>
            <person name="Barry K."/>
            <person name="Labutti K."/>
            <person name="Kuo R."/>
            <person name="Ohm R.A."/>
            <person name="Bhattacharya S.S."/>
            <person name="Shirouzu T."/>
            <person name="Yoshinaga Y."/>
            <person name="Martin F.M."/>
            <person name="Grigoriev I.V."/>
            <person name="Hibbett D.S."/>
        </authorList>
    </citation>
    <scope>NUCLEOTIDE SEQUENCE [LARGE SCALE GENOMIC DNA]</scope>
    <source>
        <strain evidence="5 6">HHB9708</strain>
    </source>
</reference>
<keyword evidence="1" id="KW-0677">Repeat</keyword>
<accession>A0A164TME1</accession>
<dbReference type="SUPFAM" id="SSF50998">
    <property type="entry name" value="Quinoprotein alcohol dehydrogenase-like"/>
    <property type="match status" value="1"/>
</dbReference>
<feature type="domain" description="NACHT" evidence="4">
    <location>
        <begin position="371"/>
        <end position="513"/>
    </location>
</feature>
<feature type="repeat" description="WD" evidence="2">
    <location>
        <begin position="960"/>
        <end position="1001"/>
    </location>
</feature>
<gene>
    <name evidence="5" type="ORF">SISNIDRAFT_550489</name>
</gene>
<evidence type="ECO:0000259" key="3">
    <source>
        <dbReference type="PROSITE" id="PS50004"/>
    </source>
</evidence>
<evidence type="ECO:0000256" key="1">
    <source>
        <dbReference type="ARBA" id="ARBA00022737"/>
    </source>
</evidence>
<evidence type="ECO:0000313" key="5">
    <source>
        <dbReference type="EMBL" id="KZS92492.1"/>
    </source>
</evidence>
<dbReference type="PANTHER" id="PTHR10039:SF17">
    <property type="entry name" value="FUNGAL STAND N-TERMINAL GOODBYE DOMAIN-CONTAINING PROTEIN-RELATED"/>
    <property type="match status" value="1"/>
</dbReference>
<dbReference type="InterPro" id="IPR000008">
    <property type="entry name" value="C2_dom"/>
</dbReference>
<dbReference type="Gene3D" id="3.40.50.300">
    <property type="entry name" value="P-loop containing nucleotide triphosphate hydrolases"/>
    <property type="match status" value="1"/>
</dbReference>
<dbReference type="Proteomes" id="UP000076722">
    <property type="component" value="Unassembled WGS sequence"/>
</dbReference>
<dbReference type="PROSITE" id="PS50082">
    <property type="entry name" value="WD_REPEATS_2"/>
    <property type="match status" value="1"/>
</dbReference>
<dbReference type="InterPro" id="IPR015943">
    <property type="entry name" value="WD40/YVTN_repeat-like_dom_sf"/>
</dbReference>
<proteinExistence type="predicted"/>
<evidence type="ECO:0008006" key="7">
    <source>
        <dbReference type="Google" id="ProtNLM"/>
    </source>
</evidence>
<dbReference type="InterPro" id="IPR027417">
    <property type="entry name" value="P-loop_NTPase"/>
</dbReference>
<dbReference type="Pfam" id="PF24883">
    <property type="entry name" value="NPHP3_N"/>
    <property type="match status" value="1"/>
</dbReference>
<dbReference type="Gene3D" id="2.130.10.10">
    <property type="entry name" value="YVTN repeat-like/Quinoprotein amine dehydrogenase"/>
    <property type="match status" value="2"/>
</dbReference>
<dbReference type="InterPro" id="IPR035892">
    <property type="entry name" value="C2_domain_sf"/>
</dbReference>
<dbReference type="InterPro" id="IPR001680">
    <property type="entry name" value="WD40_rpt"/>
</dbReference>
<organism evidence="5 6">
    <name type="scientific">Sistotremastrum niveocremeum HHB9708</name>
    <dbReference type="NCBI Taxonomy" id="1314777"/>
    <lineage>
        <taxon>Eukaryota</taxon>
        <taxon>Fungi</taxon>
        <taxon>Dikarya</taxon>
        <taxon>Basidiomycota</taxon>
        <taxon>Agaricomycotina</taxon>
        <taxon>Agaricomycetes</taxon>
        <taxon>Sistotremastrales</taxon>
        <taxon>Sistotremastraceae</taxon>
        <taxon>Sertulicium</taxon>
        <taxon>Sertulicium niveocremeum</taxon>
    </lineage>
</organism>
<keyword evidence="2" id="KW-0853">WD repeat</keyword>
<dbReference type="InterPro" id="IPR011047">
    <property type="entry name" value="Quinoprotein_ADH-like_sf"/>
</dbReference>
<dbReference type="SUPFAM" id="SSF50952">
    <property type="entry name" value="Soluble quinoprotein glucose dehydrogenase"/>
    <property type="match status" value="1"/>
</dbReference>
<keyword evidence="6" id="KW-1185">Reference proteome</keyword>
<dbReference type="STRING" id="1314777.A0A164TME1"/>
<dbReference type="Pfam" id="PF00400">
    <property type="entry name" value="WD40"/>
    <property type="match status" value="1"/>
</dbReference>
<dbReference type="EMBL" id="KV419410">
    <property type="protein sequence ID" value="KZS92492.1"/>
    <property type="molecule type" value="Genomic_DNA"/>
</dbReference>
<evidence type="ECO:0000256" key="2">
    <source>
        <dbReference type="PROSITE-ProRule" id="PRU00221"/>
    </source>
</evidence>
<dbReference type="SUPFAM" id="SSF52540">
    <property type="entry name" value="P-loop containing nucleoside triphosphate hydrolases"/>
    <property type="match status" value="1"/>
</dbReference>
<dbReference type="PROSITE" id="PS50837">
    <property type="entry name" value="NACHT"/>
    <property type="match status" value="1"/>
</dbReference>
<feature type="domain" description="C2" evidence="3">
    <location>
        <begin position="1"/>
        <end position="103"/>
    </location>
</feature>
<dbReference type="PANTHER" id="PTHR10039">
    <property type="entry name" value="AMELOGENIN"/>
    <property type="match status" value="1"/>
</dbReference>
<evidence type="ECO:0000259" key="4">
    <source>
        <dbReference type="PROSITE" id="PS50837"/>
    </source>
</evidence>
<dbReference type="SMART" id="SM00320">
    <property type="entry name" value="WD40"/>
    <property type="match status" value="7"/>
</dbReference>
<protein>
    <recommendedName>
        <fullName evidence="7">WD40 repeat-like protein</fullName>
    </recommendedName>
</protein>